<reference evidence="8 9" key="1">
    <citation type="submission" date="2015-10" db="EMBL/GenBank/DDBJ databases">
        <title>Corynebacteirum lowii and Corynebacterium oculi species nova, derived from human clinical disease and and emended description of Corynebacterium mastiditis.</title>
        <authorList>
            <person name="Bernard K."/>
            <person name="Pacheco A.L."/>
            <person name="Mcdougall C."/>
            <person name="Burtx T."/>
            <person name="Weibe D."/>
            <person name="Tyler S."/>
            <person name="Olson A.B."/>
            <person name="Cnockaert M."/>
            <person name="Eguchi H."/>
            <person name="Kuwahara T."/>
            <person name="Nakayama-Imaohji H."/>
            <person name="Boudewijins M."/>
            <person name="Van Hoecke F."/>
            <person name="Bernier A.-M."/>
            <person name="Vandamme P."/>
        </authorList>
    </citation>
    <scope>NUCLEOTIDE SEQUENCE [LARGE SCALE GENOMIC DNA]</scope>
    <source>
        <strain evidence="8 9">NML 130210</strain>
    </source>
</reference>
<evidence type="ECO:0000256" key="7">
    <source>
        <dbReference type="SAM" id="Phobius"/>
    </source>
</evidence>
<evidence type="ECO:0000256" key="1">
    <source>
        <dbReference type="ARBA" id="ARBA00004651"/>
    </source>
</evidence>
<evidence type="ECO:0000313" key="9">
    <source>
        <dbReference type="Proteomes" id="UP000050517"/>
    </source>
</evidence>
<dbReference type="GO" id="GO:0005886">
    <property type="term" value="C:plasma membrane"/>
    <property type="evidence" value="ECO:0007669"/>
    <property type="project" value="UniProtKB-SubCell"/>
</dbReference>
<dbReference type="AlphaFoldDB" id="A0A0Q0YQI5"/>
<dbReference type="InterPro" id="IPR032808">
    <property type="entry name" value="DoxX"/>
</dbReference>
<comment type="similarity">
    <text evidence="2">Belongs to the DoxX family.</text>
</comment>
<proteinExistence type="inferred from homology"/>
<keyword evidence="3" id="KW-1003">Cell membrane</keyword>
<evidence type="ECO:0000256" key="4">
    <source>
        <dbReference type="ARBA" id="ARBA00022692"/>
    </source>
</evidence>
<dbReference type="PATRIC" id="fig|1544416.3.peg.1534"/>
<keyword evidence="5 7" id="KW-1133">Transmembrane helix</keyword>
<evidence type="ECO:0000256" key="6">
    <source>
        <dbReference type="ARBA" id="ARBA00023136"/>
    </source>
</evidence>
<gene>
    <name evidence="8" type="ORF">Cocul_01528</name>
</gene>
<evidence type="ECO:0000256" key="2">
    <source>
        <dbReference type="ARBA" id="ARBA00006679"/>
    </source>
</evidence>
<keyword evidence="6 7" id="KW-0472">Membrane</keyword>
<feature type="transmembrane region" description="Helical" evidence="7">
    <location>
        <begin position="43"/>
        <end position="66"/>
    </location>
</feature>
<accession>A0A0Q0YQI5</accession>
<keyword evidence="4 7" id="KW-0812">Transmembrane</keyword>
<comment type="caution">
    <text evidence="8">The sequence shown here is derived from an EMBL/GenBank/DDBJ whole genome shotgun (WGS) entry which is preliminary data.</text>
</comment>
<protein>
    <submittedName>
        <fullName evidence="8">DoxX</fullName>
    </submittedName>
</protein>
<dbReference type="InterPro" id="IPR051907">
    <property type="entry name" value="DoxX-like_oxidoreductase"/>
</dbReference>
<dbReference type="Pfam" id="PF07681">
    <property type="entry name" value="DoxX"/>
    <property type="match status" value="1"/>
</dbReference>
<dbReference type="EMBL" id="LKST01000002">
    <property type="protein sequence ID" value="KQB84717.1"/>
    <property type="molecule type" value="Genomic_DNA"/>
</dbReference>
<evidence type="ECO:0000256" key="5">
    <source>
        <dbReference type="ARBA" id="ARBA00022989"/>
    </source>
</evidence>
<organism evidence="8 9">
    <name type="scientific">Corynebacterium oculi</name>
    <dbReference type="NCBI Taxonomy" id="1544416"/>
    <lineage>
        <taxon>Bacteria</taxon>
        <taxon>Bacillati</taxon>
        <taxon>Actinomycetota</taxon>
        <taxon>Actinomycetes</taxon>
        <taxon>Mycobacteriales</taxon>
        <taxon>Corynebacteriaceae</taxon>
        <taxon>Corynebacterium</taxon>
    </lineage>
</organism>
<dbReference type="PANTHER" id="PTHR33452">
    <property type="entry name" value="OXIDOREDUCTASE CATD-RELATED"/>
    <property type="match status" value="1"/>
</dbReference>
<dbReference type="RefSeq" id="WP_055122600.1">
    <property type="nucleotide sequence ID" value="NZ_LKST01000002.1"/>
</dbReference>
<name>A0A0Q0YQI5_9CORY</name>
<sequence length="74" mass="7842">MGGLLVILGLFTRTAAFFSSGSMAVAYFWMHQPDGLTPLNNGGVASALLCWALFILVFVGPGALAVDNLVRKKK</sequence>
<evidence type="ECO:0000256" key="3">
    <source>
        <dbReference type="ARBA" id="ARBA00022475"/>
    </source>
</evidence>
<evidence type="ECO:0000313" key="8">
    <source>
        <dbReference type="EMBL" id="KQB84717.1"/>
    </source>
</evidence>
<dbReference type="PANTHER" id="PTHR33452:SF4">
    <property type="entry name" value="BLL4328 PROTEIN"/>
    <property type="match status" value="1"/>
</dbReference>
<comment type="subcellular location">
    <subcellularLocation>
        <location evidence="1">Cell membrane</location>
        <topology evidence="1">Multi-pass membrane protein</topology>
    </subcellularLocation>
</comment>
<keyword evidence="9" id="KW-1185">Reference proteome</keyword>
<dbReference type="STRING" id="1544416.Cocul_01528"/>
<dbReference type="Proteomes" id="UP000050517">
    <property type="component" value="Unassembled WGS sequence"/>
</dbReference>